<dbReference type="PANTHER" id="PTHR21301">
    <property type="entry name" value="REVERSE TRANSCRIPTASE"/>
    <property type="match status" value="1"/>
</dbReference>
<dbReference type="AlphaFoldDB" id="A0A8S2JGZ9"/>
<dbReference type="EMBL" id="CAJOBH010000684">
    <property type="protein sequence ID" value="CAF3810616.1"/>
    <property type="molecule type" value="Genomic_DNA"/>
</dbReference>
<proteinExistence type="predicted"/>
<evidence type="ECO:0008006" key="3">
    <source>
        <dbReference type="Google" id="ProtNLM"/>
    </source>
</evidence>
<evidence type="ECO:0000313" key="2">
    <source>
        <dbReference type="Proteomes" id="UP000681967"/>
    </source>
</evidence>
<reference evidence="1" key="1">
    <citation type="submission" date="2021-02" db="EMBL/GenBank/DDBJ databases">
        <authorList>
            <person name="Nowell W R."/>
        </authorList>
    </citation>
    <scope>NUCLEOTIDE SEQUENCE</scope>
</reference>
<sequence>MQDNATAIISSRGNQAYILAATSIYDEWVRNSYDQQVWQNYLKMSTDDKHWPKEVIKRTKKIDDLTNYTNHIINLNMIYEQPIQNLPEYFVLSDSRGKYFPPYHRADQYQLIIKSISGLQWNNPWQQELSVKNLIDSTSIKSIISTCAGIIFMVGTNSIRSWSASEIIEDIVIHITQSIRSTYDHLNCKTDISICTIFPCLKTSARFLTSNLLTSNINDYNTKLYDISNTLNFTIINFPITISHLNVDGLHIRAKHTSLIFNIILDNITCLLNKTNKIKNSQRSSEAKSRRNKRVHQRQKQQQQNFFLFCGKTFAGVLDRVLVVVVASLAKLKFNGILEKFGEISRNCAGIKSFNFKCLGPPVRFPLDPKRFVLRLVSIFDLFCYYLELKQIGGLKIKTIIRLSRFVVKNNYFLYEGQYYHQIRGGAMGSPLTLTIANSYMFFFERNIVKQITNAGGLYLRYIDDMFIIINWPERHLNKQIDQWNTLDSNIQLKAQAGQSINFLDIYIENINADLFTKVYHKPSYEP</sequence>
<organism evidence="1 2">
    <name type="scientific">Rotaria magnacalcarata</name>
    <dbReference type="NCBI Taxonomy" id="392030"/>
    <lineage>
        <taxon>Eukaryota</taxon>
        <taxon>Metazoa</taxon>
        <taxon>Spiralia</taxon>
        <taxon>Gnathifera</taxon>
        <taxon>Rotifera</taxon>
        <taxon>Eurotatoria</taxon>
        <taxon>Bdelloidea</taxon>
        <taxon>Philodinida</taxon>
        <taxon>Philodinidae</taxon>
        <taxon>Rotaria</taxon>
    </lineage>
</organism>
<protein>
    <recommendedName>
        <fullName evidence="3">Reverse transcriptase domain-containing protein</fullName>
    </recommendedName>
</protein>
<dbReference type="SUPFAM" id="SSF52266">
    <property type="entry name" value="SGNH hydrolase"/>
    <property type="match status" value="1"/>
</dbReference>
<comment type="caution">
    <text evidence="1">The sequence shown here is derived from an EMBL/GenBank/DDBJ whole genome shotgun (WGS) entry which is preliminary data.</text>
</comment>
<accession>A0A8S2JGZ9</accession>
<gene>
    <name evidence="1" type="ORF">BYL167_LOCUS3514</name>
</gene>
<name>A0A8S2JGZ9_9BILA</name>
<dbReference type="PANTHER" id="PTHR21301:SF10">
    <property type="entry name" value="REVERSE TRANSCRIPTASE DOMAIN-CONTAINING PROTEIN"/>
    <property type="match status" value="1"/>
</dbReference>
<dbReference type="Proteomes" id="UP000681967">
    <property type="component" value="Unassembled WGS sequence"/>
</dbReference>
<evidence type="ECO:0000313" key="1">
    <source>
        <dbReference type="EMBL" id="CAF3810616.1"/>
    </source>
</evidence>